<feature type="compositionally biased region" description="Low complexity" evidence="1">
    <location>
        <begin position="9"/>
        <end position="24"/>
    </location>
</feature>
<evidence type="ECO:0000256" key="1">
    <source>
        <dbReference type="SAM" id="MobiDB-lite"/>
    </source>
</evidence>
<gene>
    <name evidence="3" type="ORF">Fcan01_26045</name>
</gene>
<protein>
    <submittedName>
        <fullName evidence="3">Uncharacterized protein</fullName>
    </submittedName>
</protein>
<reference evidence="3 4" key="1">
    <citation type="submission" date="2015-12" db="EMBL/GenBank/DDBJ databases">
        <title>The genome of Folsomia candida.</title>
        <authorList>
            <person name="Faddeeva A."/>
            <person name="Derks M.F."/>
            <person name="Anvar Y."/>
            <person name="Smit S."/>
            <person name="Van Straalen N."/>
            <person name="Roelofs D."/>
        </authorList>
    </citation>
    <scope>NUCLEOTIDE SEQUENCE [LARGE SCALE GENOMIC DNA]</scope>
    <source>
        <strain evidence="3 4">VU population</strain>
        <tissue evidence="3">Whole body</tissue>
    </source>
</reference>
<feature type="compositionally biased region" description="Polar residues" evidence="1">
    <location>
        <begin position="174"/>
        <end position="193"/>
    </location>
</feature>
<keyword evidence="2" id="KW-0812">Transmembrane</keyword>
<keyword evidence="2" id="KW-1133">Transmembrane helix</keyword>
<sequence>MHPKASSPSSQTSTCIHWSSSSSMPPMSKVLLVTLAMLTLYSVLVSGAGYLGPRYGKRLPLPMQGGEVSRIVGRSSGPRTIQSRSQARFYAGSRYGGKRSYWPSLMQSDVDSSLDSGANNASPYDCVYLPYVGIRCGVLRSESAFSSGGSDHDPAEDMEMSPSSSSYGGGSPSLTRTSIIDTVPSSGSGSSDN</sequence>
<comment type="caution">
    <text evidence="3">The sequence shown here is derived from an EMBL/GenBank/DDBJ whole genome shotgun (WGS) entry which is preliminary data.</text>
</comment>
<evidence type="ECO:0000313" key="3">
    <source>
        <dbReference type="EMBL" id="OXA39227.1"/>
    </source>
</evidence>
<dbReference type="EMBL" id="LNIX01000040">
    <property type="protein sequence ID" value="OXA39227.1"/>
    <property type="molecule type" value="Genomic_DNA"/>
</dbReference>
<feature type="transmembrane region" description="Helical" evidence="2">
    <location>
        <begin position="30"/>
        <end position="51"/>
    </location>
</feature>
<evidence type="ECO:0000256" key="2">
    <source>
        <dbReference type="SAM" id="Phobius"/>
    </source>
</evidence>
<keyword evidence="4" id="KW-1185">Reference proteome</keyword>
<accession>A0A226D3A5</accession>
<dbReference type="OrthoDB" id="10606019at2759"/>
<feature type="region of interest" description="Disordered" evidence="1">
    <location>
        <begin position="1"/>
        <end position="24"/>
    </location>
</feature>
<dbReference type="AlphaFoldDB" id="A0A226D3A5"/>
<proteinExistence type="predicted"/>
<evidence type="ECO:0000313" key="4">
    <source>
        <dbReference type="Proteomes" id="UP000198287"/>
    </source>
</evidence>
<dbReference type="Proteomes" id="UP000198287">
    <property type="component" value="Unassembled WGS sequence"/>
</dbReference>
<keyword evidence="2" id="KW-0472">Membrane</keyword>
<organism evidence="3 4">
    <name type="scientific">Folsomia candida</name>
    <name type="common">Springtail</name>
    <dbReference type="NCBI Taxonomy" id="158441"/>
    <lineage>
        <taxon>Eukaryota</taxon>
        <taxon>Metazoa</taxon>
        <taxon>Ecdysozoa</taxon>
        <taxon>Arthropoda</taxon>
        <taxon>Hexapoda</taxon>
        <taxon>Collembola</taxon>
        <taxon>Entomobryomorpha</taxon>
        <taxon>Isotomoidea</taxon>
        <taxon>Isotomidae</taxon>
        <taxon>Proisotominae</taxon>
        <taxon>Folsomia</taxon>
    </lineage>
</organism>
<feature type="region of interest" description="Disordered" evidence="1">
    <location>
        <begin position="143"/>
        <end position="193"/>
    </location>
</feature>
<name>A0A226D3A5_FOLCA</name>